<evidence type="ECO:0000313" key="2">
    <source>
        <dbReference type="Proteomes" id="UP000570678"/>
    </source>
</evidence>
<keyword evidence="2" id="KW-1185">Reference proteome</keyword>
<name>A0A846YM91_9NOCA</name>
<comment type="caution">
    <text evidence="1">The sequence shown here is derived from an EMBL/GenBank/DDBJ whole genome shotgun (WGS) entry which is preliminary data.</text>
</comment>
<proteinExistence type="predicted"/>
<evidence type="ECO:0000313" key="1">
    <source>
        <dbReference type="EMBL" id="NKY58358.1"/>
    </source>
</evidence>
<gene>
    <name evidence="1" type="ORF">HGA15_19880</name>
</gene>
<evidence type="ECO:0008006" key="3">
    <source>
        <dbReference type="Google" id="ProtNLM"/>
    </source>
</evidence>
<dbReference type="Proteomes" id="UP000570678">
    <property type="component" value="Unassembled WGS sequence"/>
</dbReference>
<protein>
    <recommendedName>
        <fullName evidence="3">WD40 repeat protein</fullName>
    </recommendedName>
</protein>
<dbReference type="EMBL" id="JAAXOT010000010">
    <property type="protein sequence ID" value="NKY58358.1"/>
    <property type="molecule type" value="Genomic_DNA"/>
</dbReference>
<reference evidence="1 2" key="1">
    <citation type="submission" date="2020-04" db="EMBL/GenBank/DDBJ databases">
        <title>MicrobeNet Type strains.</title>
        <authorList>
            <person name="Nicholson A.C."/>
        </authorList>
    </citation>
    <scope>NUCLEOTIDE SEQUENCE [LARGE SCALE GENOMIC DNA]</scope>
    <source>
        <strain evidence="1 2">JCM 3332</strain>
    </source>
</reference>
<dbReference type="Gene3D" id="2.120.10.30">
    <property type="entry name" value="TolB, C-terminal domain"/>
    <property type="match status" value="1"/>
</dbReference>
<dbReference type="AlphaFoldDB" id="A0A846YM91"/>
<dbReference type="InterPro" id="IPR011042">
    <property type="entry name" value="6-blade_b-propeller_TolB-like"/>
</dbReference>
<organism evidence="1 2">
    <name type="scientific">Nocardia flavorosea</name>
    <dbReference type="NCBI Taxonomy" id="53429"/>
    <lineage>
        <taxon>Bacteria</taxon>
        <taxon>Bacillati</taxon>
        <taxon>Actinomycetota</taxon>
        <taxon>Actinomycetes</taxon>
        <taxon>Mycobacteriales</taxon>
        <taxon>Nocardiaceae</taxon>
        <taxon>Nocardia</taxon>
    </lineage>
</organism>
<dbReference type="SUPFAM" id="SSF82171">
    <property type="entry name" value="DPP6 N-terminal domain-like"/>
    <property type="match status" value="1"/>
</dbReference>
<accession>A0A846YM91</accession>
<sequence length="472" mass="50750">MNPRYAEDGRTIYFHARPADGGRREIYRIGTDGSNVQCVTCGVSPEITADLGKMTTFQDGSGQVLLEAGDNEWVVLEINGSDRQLVPVHAPPAGARVVDATREMRVSPDGGHVLFTQIQVAPNGFIAAVPVVGRLSRTDKGYEVVDARVIYGTGEGKQWTPDGKGVVVIGGHYEAGNVDNIAVDLATGEVTRLTANLDYDEDMDLSPNQKWMAVGSMRGLDALTPMSRIVRPAFLAAHIQGSVYEAYAKPVNVTNQEWLVSVEDDLSGQNGIPLFVDNDGYVARSMPSWNPTGEAVAFFELSTTDRTDTRLVIANVKNTTSVGPVEGDRITPEPAWAPELRTYIPEPAPLPEPGEYPGAGGGTAVVSEAPDPEVDGNTLRTVAYTDYVNEKGMTLNGTESTSANASETRIRYIVDLDVSGAHTGYLRGDVSIDKTIREIRSTTPTSAITSELDGDVLVLLDPDRIAEKQRTA</sequence>